<proteinExistence type="predicted"/>
<reference evidence="2 3" key="1">
    <citation type="submission" date="2024-08" db="EMBL/GenBank/DDBJ databases">
        <title>Mycobacterium servetensis sp. nov., a novel rapid-growing mycobacterial species recovered from a human patient in Zaragoza, Spain.</title>
        <authorList>
            <person name="Tristancho-Baro A.I."/>
            <person name="Buenestado-Serrano S."/>
            <person name="Garcia De Viedma D."/>
            <person name="Milagro-Beamonte A."/>
            <person name="Burillo N."/>
            <person name="Sanz S."/>
            <person name="Lopez-Calleja A.I."/>
            <person name="Penas-Utrilla D."/>
            <person name="Guardingo M."/>
            <person name="Garcia M.J."/>
            <person name="Vinuelas-Bayon J."/>
        </authorList>
    </citation>
    <scope>NUCLEOTIDE SEQUENCE [LARGE SCALE GENOMIC DNA]</scope>
    <source>
        <strain evidence="3">HUMS_12744610</strain>
    </source>
</reference>
<feature type="region of interest" description="Disordered" evidence="1">
    <location>
        <begin position="1"/>
        <end position="46"/>
    </location>
</feature>
<dbReference type="RefSeq" id="WP_369741110.1">
    <property type="nucleotide sequence ID" value="NZ_JBGEDP010000001.1"/>
</dbReference>
<accession>A0ABV4C7H7</accession>
<keyword evidence="3" id="KW-1185">Reference proteome</keyword>
<sequence length="46" mass="5223">MIDLIGRKRDRLSKKFGGVHPALRNPETPPTPATVKPIESRRRRSS</sequence>
<name>A0ABV4C7H7_9MYCO</name>
<evidence type="ECO:0000313" key="3">
    <source>
        <dbReference type="Proteomes" id="UP001564760"/>
    </source>
</evidence>
<evidence type="ECO:0000313" key="2">
    <source>
        <dbReference type="EMBL" id="MEY8018500.1"/>
    </source>
</evidence>
<protein>
    <submittedName>
        <fullName evidence="2">Uncharacterized protein</fullName>
    </submittedName>
</protein>
<comment type="caution">
    <text evidence="2">The sequence shown here is derived from an EMBL/GenBank/DDBJ whole genome shotgun (WGS) entry which is preliminary data.</text>
</comment>
<dbReference type="Proteomes" id="UP001564760">
    <property type="component" value="Unassembled WGS sequence"/>
</dbReference>
<dbReference type="EMBL" id="JBGEDP010000001">
    <property type="protein sequence ID" value="MEY8018500.1"/>
    <property type="molecule type" value="Genomic_DNA"/>
</dbReference>
<gene>
    <name evidence="2" type="ORF">AB8998_27810</name>
</gene>
<evidence type="ECO:0000256" key="1">
    <source>
        <dbReference type="SAM" id="MobiDB-lite"/>
    </source>
</evidence>
<organism evidence="2 3">
    <name type="scientific">Mycobacterium servetii</name>
    <dbReference type="NCBI Taxonomy" id="3237418"/>
    <lineage>
        <taxon>Bacteria</taxon>
        <taxon>Bacillati</taxon>
        <taxon>Actinomycetota</taxon>
        <taxon>Actinomycetes</taxon>
        <taxon>Mycobacteriales</taxon>
        <taxon>Mycobacteriaceae</taxon>
        <taxon>Mycobacterium</taxon>
    </lineage>
</organism>